<keyword evidence="7" id="KW-1185">Reference proteome</keyword>
<dbReference type="InterPro" id="IPR011055">
    <property type="entry name" value="Dup_hybrid_motif"/>
</dbReference>
<dbReference type="InterPro" id="IPR050570">
    <property type="entry name" value="Cell_wall_metabolism_enzyme"/>
</dbReference>
<dbReference type="InterPro" id="IPR023346">
    <property type="entry name" value="Lysozyme-like_dom_sf"/>
</dbReference>
<dbReference type="PANTHER" id="PTHR21666">
    <property type="entry name" value="PEPTIDASE-RELATED"/>
    <property type="match status" value="1"/>
</dbReference>
<feature type="region of interest" description="Disordered" evidence="4">
    <location>
        <begin position="1"/>
        <end position="21"/>
    </location>
</feature>
<name>A0AAE9Q172_9CAUD</name>
<feature type="coiled-coil region" evidence="3">
    <location>
        <begin position="109"/>
        <end position="136"/>
    </location>
</feature>
<evidence type="ECO:0000313" key="7">
    <source>
        <dbReference type="Proteomes" id="UP001220400"/>
    </source>
</evidence>
<dbReference type="PANTHER" id="PTHR21666:SF270">
    <property type="entry name" value="MUREIN HYDROLASE ACTIVATOR ENVC"/>
    <property type="match status" value="1"/>
</dbReference>
<dbReference type="Gene3D" id="2.70.70.10">
    <property type="entry name" value="Glucose Permease (Domain IIA)"/>
    <property type="match status" value="1"/>
</dbReference>
<dbReference type="Proteomes" id="UP001220400">
    <property type="component" value="Segment"/>
</dbReference>
<evidence type="ECO:0000313" key="6">
    <source>
        <dbReference type="EMBL" id="UZV39956.1"/>
    </source>
</evidence>
<dbReference type="GO" id="GO:0031640">
    <property type="term" value="P:killing of cells of another organism"/>
    <property type="evidence" value="ECO:0007669"/>
    <property type="project" value="UniProtKB-KW"/>
</dbReference>
<evidence type="ECO:0000256" key="3">
    <source>
        <dbReference type="SAM" id="Coils"/>
    </source>
</evidence>
<protein>
    <submittedName>
        <fullName evidence="6">Endopeptidase</fullName>
    </submittedName>
</protein>
<reference evidence="6" key="1">
    <citation type="journal article" date="2023" name="Harmful Algae">
        <title>Sequencing the genomes of LPP-1, the first isolated cyanophage, and its relative LPP-2 reveal different integration mechanisms in closely related phages.</title>
        <authorList>
            <person name="Shaalan H."/>
            <person name="Cattan-Tsaushu E."/>
            <person name="Li K."/>
            <person name="Avrani S."/>
        </authorList>
    </citation>
    <scope>NUCLEOTIDE SEQUENCE</scope>
</reference>
<dbReference type="SUPFAM" id="SSF53955">
    <property type="entry name" value="Lysozyme-like"/>
    <property type="match status" value="1"/>
</dbReference>
<dbReference type="InterPro" id="IPR016047">
    <property type="entry name" value="M23ase_b-sheet_dom"/>
</dbReference>
<sequence>MPSPLKPLGFDIPGSQPVGTNVPQQLPQPDSTTLQVLSQTSQRFDQSLQASTQAAQQIAQSTAGMYQAAAQGSQAIAESSIRLAQANANRAAQNAETVGNLGQTVMRVASQYAERQVRMQEQLQAAQEAAAVQELEALRVEWIQNGKLDKDGVGAYQDVLTSTIGKYNIPPKSITELTQRYYSPALDYAQKAEANRQDAIKDAAQQQRRVTHGQFQAKLSNSLAALAAYTPGSDEARLEDHISFVRKSITELMGNEEIPLGDRLSAVADALEVTNKTLMGRRVEILEFNDLVSGTREVRQKEAELMREVVAGRMSASQYNAEVSQIAMERGLKDFKVTDPYKDLETTYNILNTSQNIVKIQNETYTEGLNAIPVDTDTIAALATEYVLSPGAWGAARNLKPEELDRNGREAVKIKNEWDTYVKDERPQLAIDIQRGETRKIGLKSDYERWYIEARRSAEQNQQVQTPSKILEGLRGFAPEIAQQFTGKPLTVQDVEVIAGAYSSEIAAITQEQSILRGKLTNRDSYFGQYGLSTDINTVRANNQARKKALRERESKLQQLQLEKLKMPQIPGAQPNFNGAALPRKPLAKGNYAGKTITFPFEASVAATLRVEQGQMYGDGRKNRDGSYRSHQGLDFAVPTGTRTLALVPGKILDVRTNYGGYGTTVEMLGDDGYKYFYAHNSRILAQKNQRVNAGDAIALTGATGVGSGPHLHLEVTDPNGKIINPLAHLASRDFTAPPQPLSAGSSRPTGAPPAIPAGAIPMGKNTFLHNGKVIKLSYGFNTPTTKESPARYSTAAPIRNSYAGQKTGGGAHDANHGYAILANDQKFASQLNAIARKHGIEPEWLADVMAHETDNTFDPQIPNYDGSGHYGLIQFGPDALKDLGVTKQQLLAMPRLQQLTLVDKYLTLQTRYSGVDKIKTPAELAAAVFMGGGGLAELRRTGRIGGELAEYLSKMGRFAGRRYDSSANRRNRVSTVIHDRPAVACSLCANMQASSFFPHESQEFNA</sequence>
<dbReference type="Pfam" id="PF01551">
    <property type="entry name" value="Peptidase_M23"/>
    <property type="match status" value="1"/>
</dbReference>
<keyword evidence="3" id="KW-0175">Coiled coil</keyword>
<proteinExistence type="predicted"/>
<keyword evidence="1" id="KW-0929">Antimicrobial</keyword>
<dbReference type="EMBL" id="OP589309">
    <property type="protein sequence ID" value="UZV39956.1"/>
    <property type="molecule type" value="Genomic_DNA"/>
</dbReference>
<evidence type="ECO:0000256" key="1">
    <source>
        <dbReference type="ARBA" id="ARBA00022529"/>
    </source>
</evidence>
<accession>A0AAE9Q172</accession>
<dbReference type="SUPFAM" id="SSF51261">
    <property type="entry name" value="Duplicated hybrid motif"/>
    <property type="match status" value="1"/>
</dbReference>
<evidence type="ECO:0000256" key="4">
    <source>
        <dbReference type="SAM" id="MobiDB-lite"/>
    </source>
</evidence>
<organism evidence="6 7">
    <name type="scientific">Leptolyngbya phage LPP-1</name>
    <dbReference type="NCBI Taxonomy" id="2996049"/>
    <lineage>
        <taxon>Viruses</taxon>
        <taxon>Duplodnaviria</taxon>
        <taxon>Heunggongvirae</taxon>
        <taxon>Uroviricota</taxon>
        <taxon>Caudoviricetes</taxon>
        <taxon>Saffermanviridae</taxon>
        <taxon>Morrisvirus</taxon>
        <taxon>Morrisvirus LPP1</taxon>
    </lineage>
</organism>
<dbReference type="Gene3D" id="1.10.530.10">
    <property type="match status" value="1"/>
</dbReference>
<dbReference type="CDD" id="cd12797">
    <property type="entry name" value="M23_peptidase"/>
    <property type="match status" value="1"/>
</dbReference>
<evidence type="ECO:0000256" key="2">
    <source>
        <dbReference type="ARBA" id="ARBA00022638"/>
    </source>
</evidence>
<dbReference type="GO" id="GO:0042742">
    <property type="term" value="P:defense response to bacterium"/>
    <property type="evidence" value="ECO:0007669"/>
    <property type="project" value="UniProtKB-KW"/>
</dbReference>
<evidence type="ECO:0000259" key="5">
    <source>
        <dbReference type="Pfam" id="PF01551"/>
    </source>
</evidence>
<feature type="domain" description="M23ase beta-sheet core" evidence="5">
    <location>
        <begin position="630"/>
        <end position="726"/>
    </location>
</feature>
<dbReference type="GO" id="GO:0004222">
    <property type="term" value="F:metalloendopeptidase activity"/>
    <property type="evidence" value="ECO:0007669"/>
    <property type="project" value="TreeGrafter"/>
</dbReference>
<keyword evidence="2" id="KW-0081">Bacteriolytic enzyme</keyword>
<gene>
    <name evidence="6" type="ORF">LPP1_g30</name>
</gene>